<name>A0A7C9RUH9_9PSEU</name>
<organism evidence="2 3">
    <name type="scientific">Lentzea alba</name>
    <dbReference type="NCBI Taxonomy" id="2714351"/>
    <lineage>
        <taxon>Bacteria</taxon>
        <taxon>Bacillati</taxon>
        <taxon>Actinomycetota</taxon>
        <taxon>Actinomycetes</taxon>
        <taxon>Pseudonocardiales</taxon>
        <taxon>Pseudonocardiaceae</taxon>
        <taxon>Lentzea</taxon>
    </lineage>
</organism>
<evidence type="ECO:0000313" key="3">
    <source>
        <dbReference type="Proteomes" id="UP000481360"/>
    </source>
</evidence>
<gene>
    <name evidence="2" type="ORF">G7043_18785</name>
</gene>
<dbReference type="EMBL" id="JAAMPJ010000004">
    <property type="protein sequence ID" value="NGY60982.1"/>
    <property type="molecule type" value="Genomic_DNA"/>
</dbReference>
<proteinExistence type="predicted"/>
<dbReference type="RefSeq" id="WP_166046934.1">
    <property type="nucleotide sequence ID" value="NZ_JAAMPJ010000004.1"/>
</dbReference>
<evidence type="ECO:0008006" key="4">
    <source>
        <dbReference type="Google" id="ProtNLM"/>
    </source>
</evidence>
<keyword evidence="3" id="KW-1185">Reference proteome</keyword>
<keyword evidence="1" id="KW-0732">Signal</keyword>
<protein>
    <recommendedName>
        <fullName evidence="4">Peptidase inhibitor family I36</fullName>
    </recommendedName>
</protein>
<evidence type="ECO:0000256" key="1">
    <source>
        <dbReference type="SAM" id="SignalP"/>
    </source>
</evidence>
<feature type="chain" id="PRO_5028912058" description="Peptidase inhibitor family I36" evidence="1">
    <location>
        <begin position="24"/>
        <end position="117"/>
    </location>
</feature>
<evidence type="ECO:0000313" key="2">
    <source>
        <dbReference type="EMBL" id="NGY60982.1"/>
    </source>
</evidence>
<dbReference type="Proteomes" id="UP000481360">
    <property type="component" value="Unassembled WGS sequence"/>
</dbReference>
<reference evidence="2 3" key="1">
    <citation type="submission" date="2020-03" db="EMBL/GenBank/DDBJ databases">
        <title>Isolation and identification of active actinomycetes.</title>
        <authorList>
            <person name="Sun X."/>
        </authorList>
    </citation>
    <scope>NUCLEOTIDE SEQUENCE [LARGE SCALE GENOMIC DNA]</scope>
    <source>
        <strain evidence="2 3">NEAU-D13</strain>
    </source>
</reference>
<dbReference type="AlphaFoldDB" id="A0A7C9RUH9"/>
<accession>A0A7C9RUH9</accession>
<comment type="caution">
    <text evidence="2">The sequence shown here is derived from an EMBL/GenBank/DDBJ whole genome shotgun (WGS) entry which is preliminary data.</text>
</comment>
<feature type="signal peptide" evidence="1">
    <location>
        <begin position="1"/>
        <end position="23"/>
    </location>
</feature>
<sequence length="117" mass="12573">MRVVLGILLSAVALFAGSGVALADPPSGPYPLVTTWADAEVRTCEALSCPVERVIPAGVSTIGICWTRGQTVYDHGIYNNIWIMVSMNSGGRYLASAIYFKGDERANLPYENDCGPY</sequence>